<gene>
    <name evidence="2" type="ORF">GGX14DRAFT_384284</name>
</gene>
<proteinExistence type="predicted"/>
<feature type="region of interest" description="Disordered" evidence="1">
    <location>
        <begin position="201"/>
        <end position="270"/>
    </location>
</feature>
<accession>A0AAD7E5T4</accession>
<evidence type="ECO:0000313" key="2">
    <source>
        <dbReference type="EMBL" id="KAJ7230328.1"/>
    </source>
</evidence>
<feature type="region of interest" description="Disordered" evidence="1">
    <location>
        <begin position="132"/>
        <end position="187"/>
    </location>
</feature>
<dbReference type="Proteomes" id="UP001219525">
    <property type="component" value="Unassembled WGS sequence"/>
</dbReference>
<keyword evidence="3" id="KW-1185">Reference proteome</keyword>
<feature type="compositionally biased region" description="Pro residues" evidence="1">
    <location>
        <begin position="15"/>
        <end position="30"/>
    </location>
</feature>
<feature type="compositionally biased region" description="Gly residues" evidence="1">
    <location>
        <begin position="214"/>
        <end position="226"/>
    </location>
</feature>
<feature type="compositionally biased region" description="Polar residues" evidence="1">
    <location>
        <begin position="257"/>
        <end position="270"/>
    </location>
</feature>
<sequence length="323" mass="34271">MSLPTPVPHTRRRLPPPASRRLPPPPATMRLPLPVPPASRLLHTAYHTPPTPTARRRVGIPAVVSQYSPASISFESLPHGRDEAMAAAIGAAIPGLMPNQPIPAAVAWHGTAFTNVIPRCPMVGSWAAPVHRAGGGSHGRTATGVGGRRRVVGGGRREARDRMQEAGGGARRALDGTHGRWSAGGGRNRWWAAGGGRWAVGGGRREPCGRRHAGGGGRHMVAGGGGRQREAHTGGRRAVSGRRRMAGGGRDGRQEGSSRQSAGETGNRSSSNMVWCPENFYEHRNSKVSILSPKIHIQFHDALKSFAMASLKSFVMPPFQKVA</sequence>
<name>A0AAD7E5T4_9AGAR</name>
<comment type="caution">
    <text evidence="2">The sequence shown here is derived from an EMBL/GenBank/DDBJ whole genome shotgun (WGS) entry which is preliminary data.</text>
</comment>
<organism evidence="2 3">
    <name type="scientific">Mycena pura</name>
    <dbReference type="NCBI Taxonomy" id="153505"/>
    <lineage>
        <taxon>Eukaryota</taxon>
        <taxon>Fungi</taxon>
        <taxon>Dikarya</taxon>
        <taxon>Basidiomycota</taxon>
        <taxon>Agaricomycotina</taxon>
        <taxon>Agaricomycetes</taxon>
        <taxon>Agaricomycetidae</taxon>
        <taxon>Agaricales</taxon>
        <taxon>Marasmiineae</taxon>
        <taxon>Mycenaceae</taxon>
        <taxon>Mycena</taxon>
    </lineage>
</organism>
<feature type="compositionally biased region" description="Basic and acidic residues" evidence="1">
    <location>
        <begin position="155"/>
        <end position="164"/>
    </location>
</feature>
<evidence type="ECO:0000313" key="3">
    <source>
        <dbReference type="Proteomes" id="UP001219525"/>
    </source>
</evidence>
<dbReference type="AlphaFoldDB" id="A0AAD7E5T4"/>
<dbReference type="EMBL" id="JARJCW010000001">
    <property type="protein sequence ID" value="KAJ7230328.1"/>
    <property type="molecule type" value="Genomic_DNA"/>
</dbReference>
<feature type="region of interest" description="Disordered" evidence="1">
    <location>
        <begin position="1"/>
        <end position="30"/>
    </location>
</feature>
<evidence type="ECO:0000256" key="1">
    <source>
        <dbReference type="SAM" id="MobiDB-lite"/>
    </source>
</evidence>
<reference evidence="2" key="1">
    <citation type="submission" date="2023-03" db="EMBL/GenBank/DDBJ databases">
        <title>Massive genome expansion in bonnet fungi (Mycena s.s.) driven by repeated elements and novel gene families across ecological guilds.</title>
        <authorList>
            <consortium name="Lawrence Berkeley National Laboratory"/>
            <person name="Harder C.B."/>
            <person name="Miyauchi S."/>
            <person name="Viragh M."/>
            <person name="Kuo A."/>
            <person name="Thoen E."/>
            <person name="Andreopoulos B."/>
            <person name="Lu D."/>
            <person name="Skrede I."/>
            <person name="Drula E."/>
            <person name="Henrissat B."/>
            <person name="Morin E."/>
            <person name="Kohler A."/>
            <person name="Barry K."/>
            <person name="LaButti K."/>
            <person name="Morin E."/>
            <person name="Salamov A."/>
            <person name="Lipzen A."/>
            <person name="Mereny Z."/>
            <person name="Hegedus B."/>
            <person name="Baldrian P."/>
            <person name="Stursova M."/>
            <person name="Weitz H."/>
            <person name="Taylor A."/>
            <person name="Grigoriev I.V."/>
            <person name="Nagy L.G."/>
            <person name="Martin F."/>
            <person name="Kauserud H."/>
        </authorList>
    </citation>
    <scope>NUCLEOTIDE SEQUENCE</scope>
    <source>
        <strain evidence="2">9144</strain>
    </source>
</reference>
<protein>
    <submittedName>
        <fullName evidence="2">Uncharacterized protein</fullName>
    </submittedName>
</protein>